<protein>
    <submittedName>
        <fullName evidence="6">LysR family transcriptional regulator</fullName>
    </submittedName>
</protein>
<dbReference type="InterPro" id="IPR000847">
    <property type="entry name" value="LysR_HTH_N"/>
</dbReference>
<dbReference type="SUPFAM" id="SSF46785">
    <property type="entry name" value="Winged helix' DNA-binding domain"/>
    <property type="match status" value="1"/>
</dbReference>
<gene>
    <name evidence="6" type="ORF">HLH36_00515</name>
</gene>
<dbReference type="InterPro" id="IPR005119">
    <property type="entry name" value="LysR_subst-bd"/>
</dbReference>
<comment type="caution">
    <text evidence="6">The sequence shown here is derived from an EMBL/GenBank/DDBJ whole genome shotgun (WGS) entry which is preliminary data.</text>
</comment>
<dbReference type="Gene3D" id="1.10.10.10">
    <property type="entry name" value="Winged helix-like DNA-binding domain superfamily/Winged helix DNA-binding domain"/>
    <property type="match status" value="1"/>
</dbReference>
<dbReference type="PANTHER" id="PTHR30118">
    <property type="entry name" value="HTH-TYPE TRANSCRIPTIONAL REGULATOR LEUO-RELATED"/>
    <property type="match status" value="1"/>
</dbReference>
<accession>A0A7W4IPZ5</accession>
<dbReference type="PROSITE" id="PS50931">
    <property type="entry name" value="HTH_LYSR"/>
    <property type="match status" value="1"/>
</dbReference>
<dbReference type="Proteomes" id="UP000559860">
    <property type="component" value="Unassembled WGS sequence"/>
</dbReference>
<dbReference type="GO" id="GO:0003677">
    <property type="term" value="F:DNA binding"/>
    <property type="evidence" value="ECO:0007669"/>
    <property type="project" value="UniProtKB-KW"/>
</dbReference>
<evidence type="ECO:0000256" key="3">
    <source>
        <dbReference type="ARBA" id="ARBA00023125"/>
    </source>
</evidence>
<name>A0A7W4IPZ5_9PROT</name>
<organism evidence="6 7">
    <name type="scientific">Gluconacetobacter aggeris</name>
    <dbReference type="NCBI Taxonomy" id="1286186"/>
    <lineage>
        <taxon>Bacteria</taxon>
        <taxon>Pseudomonadati</taxon>
        <taxon>Pseudomonadota</taxon>
        <taxon>Alphaproteobacteria</taxon>
        <taxon>Acetobacterales</taxon>
        <taxon>Acetobacteraceae</taxon>
        <taxon>Gluconacetobacter</taxon>
    </lineage>
</organism>
<keyword evidence="3" id="KW-0238">DNA-binding</keyword>
<evidence type="ECO:0000256" key="1">
    <source>
        <dbReference type="ARBA" id="ARBA00009437"/>
    </source>
</evidence>
<feature type="domain" description="HTH lysR-type" evidence="5">
    <location>
        <begin position="7"/>
        <end position="64"/>
    </location>
</feature>
<reference evidence="6 7" key="1">
    <citation type="submission" date="2020-04" db="EMBL/GenBank/DDBJ databases">
        <title>Description of novel Gluconacetobacter.</title>
        <authorList>
            <person name="Sombolestani A."/>
        </authorList>
    </citation>
    <scope>NUCLEOTIDE SEQUENCE [LARGE SCALE GENOMIC DNA]</scope>
    <source>
        <strain evidence="6 7">LMG 27801</strain>
    </source>
</reference>
<proteinExistence type="inferred from homology"/>
<keyword evidence="4" id="KW-0804">Transcription</keyword>
<dbReference type="InterPro" id="IPR036388">
    <property type="entry name" value="WH-like_DNA-bd_sf"/>
</dbReference>
<comment type="similarity">
    <text evidence="1">Belongs to the LysR transcriptional regulatory family.</text>
</comment>
<dbReference type="Pfam" id="PF00126">
    <property type="entry name" value="HTH_1"/>
    <property type="match status" value="1"/>
</dbReference>
<dbReference type="PANTHER" id="PTHR30118:SF15">
    <property type="entry name" value="TRANSCRIPTIONAL REGULATORY PROTEIN"/>
    <property type="match status" value="1"/>
</dbReference>
<dbReference type="Pfam" id="PF03466">
    <property type="entry name" value="LysR_substrate"/>
    <property type="match status" value="1"/>
</dbReference>
<dbReference type="InterPro" id="IPR036390">
    <property type="entry name" value="WH_DNA-bd_sf"/>
</dbReference>
<keyword evidence="2" id="KW-0805">Transcription regulation</keyword>
<dbReference type="InterPro" id="IPR050389">
    <property type="entry name" value="LysR-type_TF"/>
</dbReference>
<dbReference type="PRINTS" id="PR00039">
    <property type="entry name" value="HTHLYSR"/>
</dbReference>
<sequence>MVDIARFDFNLVVTFLALWEERSVSKAAQRLSLSQSAVSTALARLREAAGDPLFVRTQRGMQPTARAIAMAAPLGNGAELIRRAFMPVAPFDPMSSHQHFSIGMSDDFQIAIGPILSRRLAIEAPGVSVTFRQSNRHMVTSLFEAGEIDFAMVAGASVRSGLAREDIGQSGYACLIDARHCGVALPLSLEDYLSLPHVLVSFSGREGIVDDALRTLSLKRRVQSALTHFSALPAFLIGHRAVATLPAHAARQIAAFSGLSVCPPPVALGRYNVSLLWQRTQDNPWMRRMMIDAFETALNEETDSIPHAG</sequence>
<dbReference type="SUPFAM" id="SSF53850">
    <property type="entry name" value="Periplasmic binding protein-like II"/>
    <property type="match status" value="1"/>
</dbReference>
<evidence type="ECO:0000313" key="7">
    <source>
        <dbReference type="Proteomes" id="UP000559860"/>
    </source>
</evidence>
<evidence type="ECO:0000256" key="4">
    <source>
        <dbReference type="ARBA" id="ARBA00023163"/>
    </source>
</evidence>
<dbReference type="AlphaFoldDB" id="A0A7W4IPZ5"/>
<evidence type="ECO:0000313" key="6">
    <source>
        <dbReference type="EMBL" id="MBB2166853.1"/>
    </source>
</evidence>
<evidence type="ECO:0000256" key="2">
    <source>
        <dbReference type="ARBA" id="ARBA00023015"/>
    </source>
</evidence>
<dbReference type="GO" id="GO:0003700">
    <property type="term" value="F:DNA-binding transcription factor activity"/>
    <property type="evidence" value="ECO:0007669"/>
    <property type="project" value="InterPro"/>
</dbReference>
<dbReference type="Gene3D" id="3.40.190.10">
    <property type="entry name" value="Periplasmic binding protein-like II"/>
    <property type="match status" value="2"/>
</dbReference>
<keyword evidence="7" id="KW-1185">Reference proteome</keyword>
<evidence type="ECO:0000259" key="5">
    <source>
        <dbReference type="PROSITE" id="PS50931"/>
    </source>
</evidence>
<dbReference type="EMBL" id="JABEQD010000001">
    <property type="protein sequence ID" value="MBB2166853.1"/>
    <property type="molecule type" value="Genomic_DNA"/>
</dbReference>